<evidence type="ECO:0000256" key="4">
    <source>
        <dbReference type="ARBA" id="ARBA00022777"/>
    </source>
</evidence>
<feature type="compositionally biased region" description="Polar residues" evidence="6">
    <location>
        <begin position="887"/>
        <end position="910"/>
    </location>
</feature>
<keyword evidence="5" id="KW-0067">ATP-binding</keyword>
<dbReference type="SMART" id="SM00220">
    <property type="entry name" value="S_TKc"/>
    <property type="match status" value="1"/>
</dbReference>
<feature type="region of interest" description="Disordered" evidence="6">
    <location>
        <begin position="516"/>
        <end position="598"/>
    </location>
</feature>
<evidence type="ECO:0000256" key="1">
    <source>
        <dbReference type="ARBA" id="ARBA00022527"/>
    </source>
</evidence>
<dbReference type="PANTHER" id="PTHR24058:SF124">
    <property type="entry name" value="PROTEIN KINASE SUPERFAMILY PROTEIN"/>
    <property type="match status" value="1"/>
</dbReference>
<feature type="compositionally biased region" description="Polar residues" evidence="6">
    <location>
        <begin position="349"/>
        <end position="359"/>
    </location>
</feature>
<evidence type="ECO:0000256" key="3">
    <source>
        <dbReference type="ARBA" id="ARBA00022741"/>
    </source>
</evidence>
<dbReference type="InterPro" id="IPR011009">
    <property type="entry name" value="Kinase-like_dom_sf"/>
</dbReference>
<dbReference type="InterPro" id="IPR050494">
    <property type="entry name" value="Ser_Thr_dual-spec_kinase"/>
</dbReference>
<evidence type="ECO:0000256" key="6">
    <source>
        <dbReference type="SAM" id="MobiDB-lite"/>
    </source>
</evidence>
<feature type="compositionally biased region" description="Polar residues" evidence="6">
    <location>
        <begin position="96"/>
        <end position="112"/>
    </location>
</feature>
<gene>
    <name evidence="8" type="ORF">ACHAWO_011591</name>
</gene>
<feature type="region of interest" description="Disordered" evidence="6">
    <location>
        <begin position="381"/>
        <end position="416"/>
    </location>
</feature>
<organism evidence="8 9">
    <name type="scientific">Cyclotella atomus</name>
    <dbReference type="NCBI Taxonomy" id="382360"/>
    <lineage>
        <taxon>Eukaryota</taxon>
        <taxon>Sar</taxon>
        <taxon>Stramenopiles</taxon>
        <taxon>Ochrophyta</taxon>
        <taxon>Bacillariophyta</taxon>
        <taxon>Coscinodiscophyceae</taxon>
        <taxon>Thalassiosirophycidae</taxon>
        <taxon>Stephanodiscales</taxon>
        <taxon>Stephanodiscaceae</taxon>
        <taxon>Cyclotella</taxon>
    </lineage>
</organism>
<keyword evidence="2" id="KW-0808">Transferase</keyword>
<dbReference type="PANTHER" id="PTHR24058">
    <property type="entry name" value="DUAL SPECIFICITY PROTEIN KINASE"/>
    <property type="match status" value="1"/>
</dbReference>
<dbReference type="GO" id="GO:0004674">
    <property type="term" value="F:protein serine/threonine kinase activity"/>
    <property type="evidence" value="ECO:0007669"/>
    <property type="project" value="UniProtKB-KW"/>
</dbReference>
<dbReference type="Gene3D" id="1.10.510.10">
    <property type="entry name" value="Transferase(Phosphotransferase) domain 1"/>
    <property type="match status" value="1"/>
</dbReference>
<feature type="compositionally biased region" description="Low complexity" evidence="6">
    <location>
        <begin position="61"/>
        <end position="71"/>
    </location>
</feature>
<feature type="compositionally biased region" description="Polar residues" evidence="6">
    <location>
        <begin position="663"/>
        <end position="675"/>
    </location>
</feature>
<feature type="region of interest" description="Disordered" evidence="6">
    <location>
        <begin position="660"/>
        <end position="714"/>
    </location>
</feature>
<feature type="region of interest" description="Disordered" evidence="6">
    <location>
        <begin position="1"/>
        <end position="142"/>
    </location>
</feature>
<feature type="compositionally biased region" description="Low complexity" evidence="6">
    <location>
        <begin position="336"/>
        <end position="348"/>
    </location>
</feature>
<proteinExistence type="predicted"/>
<protein>
    <recommendedName>
        <fullName evidence="7">Protein kinase domain-containing protein</fullName>
    </recommendedName>
</protein>
<keyword evidence="1" id="KW-0723">Serine/threonine-protein kinase</keyword>
<keyword evidence="3" id="KW-0547">Nucleotide-binding</keyword>
<feature type="compositionally biased region" description="Basic and acidic residues" evidence="6">
    <location>
        <begin position="231"/>
        <end position="241"/>
    </location>
</feature>
<dbReference type="SUPFAM" id="SSF56112">
    <property type="entry name" value="Protein kinase-like (PK-like)"/>
    <property type="match status" value="1"/>
</dbReference>
<name>A0ABD3NVF9_9STRA</name>
<evidence type="ECO:0000259" key="7">
    <source>
        <dbReference type="PROSITE" id="PS50011"/>
    </source>
</evidence>
<dbReference type="PROSITE" id="PS00108">
    <property type="entry name" value="PROTEIN_KINASE_ST"/>
    <property type="match status" value="1"/>
</dbReference>
<feature type="domain" description="Protein kinase" evidence="7">
    <location>
        <begin position="973"/>
        <end position="1312"/>
    </location>
</feature>
<reference evidence="8 9" key="1">
    <citation type="submission" date="2024-10" db="EMBL/GenBank/DDBJ databases">
        <title>Updated reference genomes for cyclostephanoid diatoms.</title>
        <authorList>
            <person name="Roberts W.R."/>
            <person name="Alverson A.J."/>
        </authorList>
    </citation>
    <scope>NUCLEOTIDE SEQUENCE [LARGE SCALE GENOMIC DNA]</scope>
    <source>
        <strain evidence="8 9">AJA010-31</strain>
    </source>
</reference>
<evidence type="ECO:0000256" key="2">
    <source>
        <dbReference type="ARBA" id="ARBA00022679"/>
    </source>
</evidence>
<dbReference type="GO" id="GO:0005524">
    <property type="term" value="F:ATP binding"/>
    <property type="evidence" value="ECO:0007669"/>
    <property type="project" value="UniProtKB-KW"/>
</dbReference>
<feature type="compositionally biased region" description="Acidic residues" evidence="6">
    <location>
        <begin position="529"/>
        <end position="539"/>
    </location>
</feature>
<dbReference type="EMBL" id="JALLPJ020000921">
    <property type="protein sequence ID" value="KAL3779734.1"/>
    <property type="molecule type" value="Genomic_DNA"/>
</dbReference>
<dbReference type="Proteomes" id="UP001530400">
    <property type="component" value="Unassembled WGS sequence"/>
</dbReference>
<keyword evidence="9" id="KW-1185">Reference proteome</keyword>
<feature type="compositionally biased region" description="Low complexity" evidence="6">
    <location>
        <begin position="1"/>
        <end position="21"/>
    </location>
</feature>
<dbReference type="InterPro" id="IPR000719">
    <property type="entry name" value="Prot_kinase_dom"/>
</dbReference>
<dbReference type="InterPro" id="IPR008271">
    <property type="entry name" value="Ser/Thr_kinase_AS"/>
</dbReference>
<feature type="region of interest" description="Disordered" evidence="6">
    <location>
        <begin position="878"/>
        <end position="917"/>
    </location>
</feature>
<feature type="compositionally biased region" description="Polar residues" evidence="6">
    <location>
        <begin position="290"/>
        <end position="310"/>
    </location>
</feature>
<dbReference type="CDD" id="cd14133">
    <property type="entry name" value="PKc_DYRK_like"/>
    <property type="match status" value="1"/>
</dbReference>
<evidence type="ECO:0000313" key="9">
    <source>
        <dbReference type="Proteomes" id="UP001530400"/>
    </source>
</evidence>
<comment type="caution">
    <text evidence="8">The sequence shown here is derived from an EMBL/GenBank/DDBJ whole genome shotgun (WGS) entry which is preliminary data.</text>
</comment>
<evidence type="ECO:0000313" key="8">
    <source>
        <dbReference type="EMBL" id="KAL3779734.1"/>
    </source>
</evidence>
<dbReference type="Pfam" id="PF00069">
    <property type="entry name" value="Pkinase"/>
    <property type="match status" value="1"/>
</dbReference>
<feature type="compositionally biased region" description="Basic and acidic residues" evidence="6">
    <location>
        <begin position="113"/>
        <end position="125"/>
    </location>
</feature>
<feature type="compositionally biased region" description="Polar residues" evidence="6">
    <location>
        <begin position="203"/>
        <end position="217"/>
    </location>
</feature>
<dbReference type="Gene3D" id="3.30.200.20">
    <property type="entry name" value="Phosphorylase Kinase, domain 1"/>
    <property type="match status" value="1"/>
</dbReference>
<accession>A0ABD3NVF9</accession>
<feature type="compositionally biased region" description="Basic and acidic residues" evidence="6">
    <location>
        <begin position="548"/>
        <end position="575"/>
    </location>
</feature>
<dbReference type="PROSITE" id="PS50011">
    <property type="entry name" value="PROTEIN_KINASE_DOM"/>
    <property type="match status" value="1"/>
</dbReference>
<sequence>MSDHPSPCSSPDSIPASADGSEATAPQVQRALDMYNSYKPRPAHSLIMGDTPPPPERKSRSIGSSSSDVNSPNKIPTNSPNRVHTKEGGRRYQFYAPSNATVDASGSPSNSKSNDHNTTERRGADPPEITAPITSGEEAAQKVRSRLIRLQNYHRDLRDKQYNLRRSTGNDYIVDTTDTAAKEMGGSERRSQSEILGDEYDGSPSSYLQFVEGNNKSSPREKKKVYTAPKSPEEHVIHDLFDDQEEDEEEEDDFPQVNMDPIESDDEGDNKYYGSAPSSPINITDDYKNNCPSSAPLDSSNTRRGAQQSMMHRMSNKIMGGAFKPPFASEDDTGLQQPPFQAQQQQQASFNKSASMNKNQQREGTESLNDTIQYLRNLQIGANAPPSSSSPQHAVTRVHRPAPQKHSPQDSQDDDDHYALETYEGVGRSHRPLPRNSQQQQAVEHIKKGRFITAQEAMNYVMASSSRAAAAAGGGGGGSINQAANDINKAYSFLNNMTNQEILEYGLTGRGVGAAGGQVPQIMDSFDSDREEEEEEDDFERNTSLSMHAEEKFGSSKHAEDKLGPSMEQPRRRDASVGASDYDVDSSISISDRDGGKDVMHSFHGEKAPMRMADHHVSEMYRGRPRTGSNSLISPSVLEENTANQHVYAETVIPSQYEHEYNDQGSSGAHQSASFHGSRRGSGDYPVQPEYSFNNSAALGPRNKKPGGVTGVNLGEYANNKQQYHADEGYKSSDSFSEHSLRTDDPNSIAEEAEYSPSRDHQVDAQSTGLMTMLCGHLLPLGIDNSMQYDDTFCGMSSLFVQNSHQQKPTWNNDDPDEPGYIVHRLTNAELNSVEFAFEKMITAYGDSAAASNFERDLEQAEMILDAEEKRYKAEMKGALPSPGSDAVSNDSNGNVHHGSPSSRSYTTANSHHDDNEVRECVPDFPGIFPPGKGRPGELECFYLPIITKSQKTGFEPTKDLVLKPGTVFANNYLVQGELGSAAFSTAYRCIDLSSDEDEDGYQDEVCLKVIKNTKDYFDQSIDEIKILRLLKDTGKVQENNIVEMKSFFYHREHLVIVTELLRQNMYEFGKSIIESRGPAYFTRDRLSHITRQCLIALKFVHELGLMHCDIKPENILLRSYSRALVKVIDFGSSSFVSDRQSSYIQSRSYRAPEVILGLPYDGGIDMWSLGCVVAEMYTGEVTFQNDSEVSMLSRIEAICGPFPKHMIAKGRNSHRIFTDSGLIYEKVSRDEDDDDSHGGSVHSAEEHVRIYQPKMTTMAARLGFEPDFMERPRISEDDKMRALFIDFVSKLLTIDPAVRLTAKEALKHPWILSSLELTEDEIRYPPSD</sequence>
<evidence type="ECO:0000256" key="5">
    <source>
        <dbReference type="ARBA" id="ARBA00022840"/>
    </source>
</evidence>
<feature type="region of interest" description="Disordered" evidence="6">
    <location>
        <begin position="178"/>
        <end position="366"/>
    </location>
</feature>
<feature type="compositionally biased region" description="Polar residues" evidence="6">
    <location>
        <begin position="72"/>
        <end position="82"/>
    </location>
</feature>
<feature type="compositionally biased region" description="Acidic residues" evidence="6">
    <location>
        <begin position="242"/>
        <end position="254"/>
    </location>
</feature>
<keyword evidence="4" id="KW-0418">Kinase</keyword>